<evidence type="ECO:0000313" key="1">
    <source>
        <dbReference type="EMBL" id="GAA2143944.1"/>
    </source>
</evidence>
<accession>A0ABN2ZL89</accession>
<organism evidence="1 2">
    <name type="scientific">Actinomadura napierensis</name>
    <dbReference type="NCBI Taxonomy" id="267854"/>
    <lineage>
        <taxon>Bacteria</taxon>
        <taxon>Bacillati</taxon>
        <taxon>Actinomycetota</taxon>
        <taxon>Actinomycetes</taxon>
        <taxon>Streptosporangiales</taxon>
        <taxon>Thermomonosporaceae</taxon>
        <taxon>Actinomadura</taxon>
    </lineage>
</organism>
<comment type="caution">
    <text evidence="1">The sequence shown here is derived from an EMBL/GenBank/DDBJ whole genome shotgun (WGS) entry which is preliminary data.</text>
</comment>
<proteinExistence type="predicted"/>
<reference evidence="1 2" key="1">
    <citation type="journal article" date="2019" name="Int. J. Syst. Evol. Microbiol.">
        <title>The Global Catalogue of Microorganisms (GCM) 10K type strain sequencing project: providing services to taxonomists for standard genome sequencing and annotation.</title>
        <authorList>
            <consortium name="The Broad Institute Genomics Platform"/>
            <consortium name="The Broad Institute Genome Sequencing Center for Infectious Disease"/>
            <person name="Wu L."/>
            <person name="Ma J."/>
        </authorList>
    </citation>
    <scope>NUCLEOTIDE SEQUENCE [LARGE SCALE GENOMIC DNA]</scope>
    <source>
        <strain evidence="1 2">JCM 13850</strain>
    </source>
</reference>
<keyword evidence="2" id="KW-1185">Reference proteome</keyword>
<evidence type="ECO:0000313" key="2">
    <source>
        <dbReference type="Proteomes" id="UP001501020"/>
    </source>
</evidence>
<protein>
    <submittedName>
        <fullName evidence="1">Uncharacterized protein</fullName>
    </submittedName>
</protein>
<name>A0ABN2ZL89_9ACTN</name>
<dbReference type="EMBL" id="BAAAMR010000037">
    <property type="protein sequence ID" value="GAA2143944.1"/>
    <property type="molecule type" value="Genomic_DNA"/>
</dbReference>
<gene>
    <name evidence="1" type="ORF">GCM10009727_43330</name>
</gene>
<sequence>MAHRNAPLSVAGRRRLVQRCQDRPIAHVAAEMLTPVSRVYPQTEQVAKDAAGCSAERGHALW</sequence>
<dbReference type="Proteomes" id="UP001501020">
    <property type="component" value="Unassembled WGS sequence"/>
</dbReference>